<feature type="domain" description="T20D4.11-like" evidence="1">
    <location>
        <begin position="70"/>
        <end position="221"/>
    </location>
</feature>
<reference evidence="2" key="1">
    <citation type="submission" date="2007-07" db="EMBL/GenBank/DDBJ databases">
        <title>PCAP assembly of the Caenorhabditis remanei genome.</title>
        <authorList>
            <consortium name="The Caenorhabditis remanei Sequencing Consortium"/>
            <person name="Wilson R.K."/>
        </authorList>
    </citation>
    <scope>NUCLEOTIDE SEQUENCE [LARGE SCALE GENOMIC DNA]</scope>
    <source>
        <strain evidence="2">PB4641</strain>
    </source>
</reference>
<proteinExistence type="predicted"/>
<protein>
    <recommendedName>
        <fullName evidence="1">T20D4.11-like domain-containing protein</fullName>
    </recommendedName>
</protein>
<dbReference type="InParanoid" id="E3LI45"/>
<dbReference type="FunCoup" id="E3LI45">
    <property type="interactions" value="4"/>
</dbReference>
<evidence type="ECO:0000313" key="2">
    <source>
        <dbReference type="EMBL" id="EFO95031.1"/>
    </source>
</evidence>
<dbReference type="HOGENOM" id="CLU_058511_1_0_1"/>
<accession>E3LI45</accession>
<dbReference type="PANTHER" id="PTHR31897">
    <property type="entry name" value="PROTEIN CBG17011-RELATED"/>
    <property type="match status" value="1"/>
</dbReference>
<dbReference type="OrthoDB" id="5869596at2759"/>
<name>E3LI45_CAERE</name>
<gene>
    <name evidence="2" type="ORF">CRE_09319</name>
</gene>
<dbReference type="InterPro" id="IPR002542">
    <property type="entry name" value="T20D4.11-like_dom"/>
</dbReference>
<dbReference type="EMBL" id="DS268409">
    <property type="protein sequence ID" value="EFO95031.1"/>
    <property type="molecule type" value="Genomic_DNA"/>
</dbReference>
<evidence type="ECO:0000259" key="1">
    <source>
        <dbReference type="Pfam" id="PF01579"/>
    </source>
</evidence>
<dbReference type="OMA" id="TINDTRM"/>
<sequence length="226" mass="25781">MYHKSFNCTNEFDYLSSNSITQKSAYTAGKSCFLETVKKLCTQVQVDELTSEYDYFVEILTEKPSDEEGCDSPYYQFNGLKCTPILKDMSQGVSQIFNVTTKMNDSKVLNTIDLCDQAITCIQATCFSTDFEKMQITKSCEFVKMKNTEFTACENKMRTESPDLSKYSCLERANLKAKTKEAIIEAYYTEKDCTKQIMKDICGESAIENFDHYAQLIVNQVTMISS</sequence>
<dbReference type="Proteomes" id="UP000008281">
    <property type="component" value="Unassembled WGS sequence"/>
</dbReference>
<keyword evidence="3" id="KW-1185">Reference proteome</keyword>
<organism evidence="3">
    <name type="scientific">Caenorhabditis remanei</name>
    <name type="common">Caenorhabditis vulgaris</name>
    <dbReference type="NCBI Taxonomy" id="31234"/>
    <lineage>
        <taxon>Eukaryota</taxon>
        <taxon>Metazoa</taxon>
        <taxon>Ecdysozoa</taxon>
        <taxon>Nematoda</taxon>
        <taxon>Chromadorea</taxon>
        <taxon>Rhabditida</taxon>
        <taxon>Rhabditina</taxon>
        <taxon>Rhabditomorpha</taxon>
        <taxon>Rhabditoidea</taxon>
        <taxon>Rhabditidae</taxon>
        <taxon>Peloderinae</taxon>
        <taxon>Caenorhabditis</taxon>
    </lineage>
</organism>
<dbReference type="PANTHER" id="PTHR31897:SF6">
    <property type="entry name" value="DUF19 DOMAIN-CONTAINING PROTEIN"/>
    <property type="match status" value="1"/>
</dbReference>
<evidence type="ECO:0000313" key="3">
    <source>
        <dbReference type="Proteomes" id="UP000008281"/>
    </source>
</evidence>
<dbReference type="AlphaFoldDB" id="E3LI45"/>
<dbReference type="Pfam" id="PF01579">
    <property type="entry name" value="DUF19"/>
    <property type="match status" value="2"/>
</dbReference>
<feature type="domain" description="T20D4.11-like" evidence="1">
    <location>
        <begin position="4"/>
        <end position="61"/>
    </location>
</feature>